<evidence type="ECO:0000259" key="3">
    <source>
        <dbReference type="Pfam" id="PF13837"/>
    </source>
</evidence>
<evidence type="ECO:0000256" key="1">
    <source>
        <dbReference type="SAM" id="Coils"/>
    </source>
</evidence>
<dbReference type="EMBL" id="JAMFTS010000002">
    <property type="protein sequence ID" value="KAJ4787457.1"/>
    <property type="molecule type" value="Genomic_DNA"/>
</dbReference>
<accession>A0AAV8FB87</accession>
<keyword evidence="5" id="KW-1185">Reference proteome</keyword>
<proteinExistence type="predicted"/>
<feature type="compositionally biased region" description="Basic residues" evidence="2">
    <location>
        <begin position="23"/>
        <end position="42"/>
    </location>
</feature>
<feature type="domain" description="Myb/SANT-like DNA-binding" evidence="3">
    <location>
        <begin position="180"/>
        <end position="270"/>
    </location>
</feature>
<feature type="coiled-coil region" evidence="1">
    <location>
        <begin position="350"/>
        <end position="381"/>
    </location>
</feature>
<comment type="caution">
    <text evidence="4">The sequence shown here is derived from an EMBL/GenBank/DDBJ whole genome shotgun (WGS) entry which is preliminary data.</text>
</comment>
<name>A0AAV8FB87_9POAL</name>
<dbReference type="Pfam" id="PF13837">
    <property type="entry name" value="Myb_DNA-bind_4"/>
    <property type="match status" value="1"/>
</dbReference>
<dbReference type="PANTHER" id="PTHR31307">
    <property type="entry name" value="TRIHELIX TRANSCRIPTION FACTOR ASIL2"/>
    <property type="match status" value="1"/>
</dbReference>
<feature type="compositionally biased region" description="Low complexity" evidence="2">
    <location>
        <begin position="121"/>
        <end position="132"/>
    </location>
</feature>
<dbReference type="AlphaFoldDB" id="A0AAV8FB87"/>
<dbReference type="Proteomes" id="UP001140206">
    <property type="component" value="Chromosome 2"/>
</dbReference>
<dbReference type="InterPro" id="IPR044823">
    <property type="entry name" value="ASIL1/2-like"/>
</dbReference>
<feature type="region of interest" description="Disordered" evidence="2">
    <location>
        <begin position="58"/>
        <end position="156"/>
    </location>
</feature>
<evidence type="ECO:0000313" key="4">
    <source>
        <dbReference type="EMBL" id="KAJ4787457.1"/>
    </source>
</evidence>
<feature type="compositionally biased region" description="Acidic residues" evidence="2">
    <location>
        <begin position="396"/>
        <end position="423"/>
    </location>
</feature>
<feature type="compositionally biased region" description="Low complexity" evidence="2">
    <location>
        <begin position="64"/>
        <end position="78"/>
    </location>
</feature>
<dbReference type="GO" id="GO:0005634">
    <property type="term" value="C:nucleus"/>
    <property type="evidence" value="ECO:0007669"/>
    <property type="project" value="TreeGrafter"/>
</dbReference>
<feature type="region of interest" description="Disordered" evidence="2">
    <location>
        <begin position="1"/>
        <end position="43"/>
    </location>
</feature>
<dbReference type="PANTHER" id="PTHR31307:SF6">
    <property type="entry name" value="OS01G0718900 PROTEIN"/>
    <property type="match status" value="1"/>
</dbReference>
<feature type="region of interest" description="Disordered" evidence="2">
    <location>
        <begin position="393"/>
        <end position="429"/>
    </location>
</feature>
<feature type="region of interest" description="Disordered" evidence="2">
    <location>
        <begin position="293"/>
        <end position="330"/>
    </location>
</feature>
<gene>
    <name evidence="4" type="ORF">LUZ62_038703</name>
</gene>
<dbReference type="InterPro" id="IPR044822">
    <property type="entry name" value="Myb_DNA-bind_4"/>
</dbReference>
<keyword evidence="1" id="KW-0175">Coiled coil</keyword>
<protein>
    <recommendedName>
        <fullName evidence="3">Myb/SANT-like DNA-binding domain-containing protein</fullName>
    </recommendedName>
</protein>
<reference evidence="4" key="1">
    <citation type="submission" date="2022-08" db="EMBL/GenBank/DDBJ databases">
        <authorList>
            <person name="Marques A."/>
        </authorList>
    </citation>
    <scope>NUCLEOTIDE SEQUENCE</scope>
    <source>
        <strain evidence="4">RhyPub2mFocal</strain>
        <tissue evidence="4">Leaves</tissue>
    </source>
</reference>
<sequence length="429" mass="48195">MKNESQPLKKPKSAPLPSAQRSNKVKIYTKNRTPPFKHKRRQNCSSSIQFLFGSAPLVAGPPISSHLSQSLSLSLSLSPTHTETNQSMDDTYPYPFPPKHRRPFPIPPPQSDSDEPNYLNSPSSSSSSSSSSSDDEPPKPKTNRLDSSPEILLKRRRVDRKDHDFEFVPRATAPTPVPTDWSKESSFALIEAWGDRFLSNGRRKLHSDQWAQVVRLVNEVSGKRYSESDCRNRVEALKSRYEKEKARVVGPNSSGSSCSKWVYFVKMHELLGIGRYERKQEREMPKLRFGVDNGEYVFGEGPGDTGSEGEDDDNDGGGRDGTNNDDGANANGFSGYGVLADSVKRFGEVCERMESNRKRQAKELERMRREFQMEVESRKREIFERVQAELAKIEEGYDDGMGDEGMDDGDDDNGMDDDADDEFGGNLSD</sequence>
<feature type="compositionally biased region" description="Low complexity" evidence="2">
    <location>
        <begin position="1"/>
        <end position="20"/>
    </location>
</feature>
<feature type="compositionally biased region" description="Polar residues" evidence="2">
    <location>
        <begin position="79"/>
        <end position="89"/>
    </location>
</feature>
<dbReference type="GO" id="GO:0000976">
    <property type="term" value="F:transcription cis-regulatory region binding"/>
    <property type="evidence" value="ECO:0007669"/>
    <property type="project" value="TreeGrafter"/>
</dbReference>
<evidence type="ECO:0000256" key="2">
    <source>
        <dbReference type="SAM" id="MobiDB-lite"/>
    </source>
</evidence>
<evidence type="ECO:0000313" key="5">
    <source>
        <dbReference type="Proteomes" id="UP001140206"/>
    </source>
</evidence>
<organism evidence="4 5">
    <name type="scientific">Rhynchospora pubera</name>
    <dbReference type="NCBI Taxonomy" id="906938"/>
    <lineage>
        <taxon>Eukaryota</taxon>
        <taxon>Viridiplantae</taxon>
        <taxon>Streptophyta</taxon>
        <taxon>Embryophyta</taxon>
        <taxon>Tracheophyta</taxon>
        <taxon>Spermatophyta</taxon>
        <taxon>Magnoliopsida</taxon>
        <taxon>Liliopsida</taxon>
        <taxon>Poales</taxon>
        <taxon>Cyperaceae</taxon>
        <taxon>Cyperoideae</taxon>
        <taxon>Rhynchosporeae</taxon>
        <taxon>Rhynchospora</taxon>
    </lineage>
</organism>